<gene>
    <name evidence="1" type="ORF">PACLA_8A039315</name>
</gene>
<dbReference type="AlphaFoldDB" id="A0A6S7JYQ7"/>
<evidence type="ECO:0000313" key="2">
    <source>
        <dbReference type="Proteomes" id="UP001152795"/>
    </source>
</evidence>
<dbReference type="EMBL" id="CACRXK020011426">
    <property type="protein sequence ID" value="CAB4021422.1"/>
    <property type="molecule type" value="Genomic_DNA"/>
</dbReference>
<organism evidence="1 2">
    <name type="scientific">Paramuricea clavata</name>
    <name type="common">Red gorgonian</name>
    <name type="synonym">Violescent sea-whip</name>
    <dbReference type="NCBI Taxonomy" id="317549"/>
    <lineage>
        <taxon>Eukaryota</taxon>
        <taxon>Metazoa</taxon>
        <taxon>Cnidaria</taxon>
        <taxon>Anthozoa</taxon>
        <taxon>Octocorallia</taxon>
        <taxon>Malacalcyonacea</taxon>
        <taxon>Plexauridae</taxon>
        <taxon>Paramuricea</taxon>
    </lineage>
</organism>
<sequence>MEQTAKVDLTKNKRWVTQMETYFDSADSKKTGHLSLEMFDKWADNIRDLGKATAEEIQEVRVTIRDFFIAAGILPGKPATKKGFIEGMSRLAHHELEKKRLGEPTLHEKSSNAIYDALGIKSDDVVTVDDVKVFMKCVDMDPEGAVQYFAMADKEKKGKLPRDDLIKLEFQFWFEPEDESTKGMYGGTYEGAE</sequence>
<dbReference type="Proteomes" id="UP001152795">
    <property type="component" value="Unassembled WGS sequence"/>
</dbReference>
<dbReference type="Gene3D" id="1.10.238.10">
    <property type="entry name" value="EF-hand"/>
    <property type="match status" value="1"/>
</dbReference>
<name>A0A6S7JYQ7_PARCT</name>
<reference evidence="1" key="1">
    <citation type="submission" date="2020-04" db="EMBL/GenBank/DDBJ databases">
        <authorList>
            <person name="Alioto T."/>
            <person name="Alioto T."/>
            <person name="Gomez Garrido J."/>
        </authorList>
    </citation>
    <scope>NUCLEOTIDE SEQUENCE</scope>
    <source>
        <strain evidence="1">A484AB</strain>
    </source>
</reference>
<evidence type="ECO:0000313" key="1">
    <source>
        <dbReference type="EMBL" id="CAB4021422.1"/>
    </source>
</evidence>
<dbReference type="InterPro" id="IPR011992">
    <property type="entry name" value="EF-hand-dom_pair"/>
</dbReference>
<protein>
    <submittedName>
        <fullName evidence="1">Uncharacterized protein</fullName>
    </submittedName>
</protein>
<accession>A0A6S7JYQ7</accession>
<keyword evidence="2" id="KW-1185">Reference proteome</keyword>
<dbReference type="SUPFAM" id="SSF47473">
    <property type="entry name" value="EF-hand"/>
    <property type="match status" value="1"/>
</dbReference>
<comment type="caution">
    <text evidence="1">The sequence shown here is derived from an EMBL/GenBank/DDBJ whole genome shotgun (WGS) entry which is preliminary data.</text>
</comment>
<proteinExistence type="predicted"/>
<dbReference type="OrthoDB" id="427950at2759"/>